<evidence type="ECO:0000313" key="1">
    <source>
        <dbReference type="EMBL" id="EBO4965296.1"/>
    </source>
</evidence>
<organism evidence="1">
    <name type="scientific">Salmonella enterica</name>
    <name type="common">Salmonella choleraesuis</name>
    <dbReference type="NCBI Taxonomy" id="28901"/>
    <lineage>
        <taxon>Bacteria</taxon>
        <taxon>Pseudomonadati</taxon>
        <taxon>Pseudomonadota</taxon>
        <taxon>Gammaproteobacteria</taxon>
        <taxon>Enterobacterales</taxon>
        <taxon>Enterobacteriaceae</taxon>
        <taxon>Salmonella</taxon>
    </lineage>
</organism>
<keyword evidence="1" id="KW-0418">Kinase</keyword>
<dbReference type="AlphaFoldDB" id="A0A5U0QN63"/>
<dbReference type="GO" id="GO:0004674">
    <property type="term" value="F:protein serine/threonine kinase activity"/>
    <property type="evidence" value="ECO:0007669"/>
    <property type="project" value="UniProtKB-KW"/>
</dbReference>
<dbReference type="EMBL" id="AAGIRW010000041">
    <property type="protein sequence ID" value="EBO4965296.1"/>
    <property type="molecule type" value="Genomic_DNA"/>
</dbReference>
<keyword evidence="1" id="KW-0723">Serine/threonine-protein kinase</keyword>
<gene>
    <name evidence="1" type="ORF">DO374_11945</name>
</gene>
<reference evidence="1" key="1">
    <citation type="submission" date="2018-06" db="EMBL/GenBank/DDBJ databases">
        <authorList>
            <consortium name="PulseNet: The National Subtyping Network for Foodborne Disease Surveillance"/>
            <person name="Tarr C.L."/>
            <person name="Trees E."/>
            <person name="Katz L.S."/>
            <person name="Carleton-Romer H.A."/>
            <person name="Stroika S."/>
            <person name="Kucerova Z."/>
            <person name="Roache K.F."/>
            <person name="Sabol A.L."/>
            <person name="Besser J."/>
            <person name="Gerner-Smidt P."/>
        </authorList>
    </citation>
    <scope>NUCLEOTIDE SEQUENCE</scope>
    <source>
        <strain evidence="1">PNUSAS037973</strain>
    </source>
</reference>
<protein>
    <submittedName>
        <fullName evidence="1">Serine/threonine protein kinase</fullName>
    </submittedName>
</protein>
<proteinExistence type="predicted"/>
<accession>A0A5U0QN63</accession>
<comment type="caution">
    <text evidence="1">The sequence shown here is derived from an EMBL/GenBank/DDBJ whole genome shotgun (WGS) entry which is preliminary data.</text>
</comment>
<name>A0A5U0QN63_SALER</name>
<keyword evidence="1" id="KW-0808">Transferase</keyword>
<sequence>MHVAYPVLLCSLPFSVRSCLPKHSPKNCYTLSNPFPVLLLCGSKSKKDPLRIWLYPQ</sequence>